<evidence type="ECO:0000313" key="1">
    <source>
        <dbReference type="EMBL" id="KHJ81496.1"/>
    </source>
</evidence>
<protein>
    <submittedName>
        <fullName evidence="1">Uncharacterized protein</fullName>
    </submittedName>
</protein>
<dbReference type="AlphaFoldDB" id="A0A0B1SC81"/>
<sequence>MSRLVLVTLTDSGESRTYGGFFLKPGAELQFPLRTSFEDVEHARRLASSIELDLGLARHRRKIDVNSRVGDELISRMMLSDRAKRFLIQRELRIANRYVSDLACIVYL</sequence>
<dbReference type="OrthoDB" id="110174at2759"/>
<dbReference type="InterPro" id="IPR026620">
    <property type="entry name" value="TMEM177"/>
</dbReference>
<dbReference type="Proteomes" id="UP000053660">
    <property type="component" value="Unassembled WGS sequence"/>
</dbReference>
<accession>A0A0B1SC81</accession>
<proteinExistence type="predicted"/>
<dbReference type="GO" id="GO:0016020">
    <property type="term" value="C:membrane"/>
    <property type="evidence" value="ECO:0007669"/>
    <property type="project" value="TreeGrafter"/>
</dbReference>
<gene>
    <name evidence="1" type="ORF">OESDEN_18818</name>
</gene>
<evidence type="ECO:0000313" key="2">
    <source>
        <dbReference type="Proteomes" id="UP000053660"/>
    </source>
</evidence>
<name>A0A0B1SC81_OESDE</name>
<dbReference type="PANTHER" id="PTHR21824">
    <property type="entry name" value="TRANSMEMBRANE PROTEIN 177"/>
    <property type="match status" value="1"/>
</dbReference>
<organism evidence="1 2">
    <name type="scientific">Oesophagostomum dentatum</name>
    <name type="common">Nodular worm</name>
    <dbReference type="NCBI Taxonomy" id="61180"/>
    <lineage>
        <taxon>Eukaryota</taxon>
        <taxon>Metazoa</taxon>
        <taxon>Ecdysozoa</taxon>
        <taxon>Nematoda</taxon>
        <taxon>Chromadorea</taxon>
        <taxon>Rhabditida</taxon>
        <taxon>Rhabditina</taxon>
        <taxon>Rhabditomorpha</taxon>
        <taxon>Strongyloidea</taxon>
        <taxon>Strongylidae</taxon>
        <taxon>Oesophagostomum</taxon>
    </lineage>
</organism>
<reference evidence="1 2" key="1">
    <citation type="submission" date="2014-03" db="EMBL/GenBank/DDBJ databases">
        <title>Draft genome of the hookworm Oesophagostomum dentatum.</title>
        <authorList>
            <person name="Mitreva M."/>
        </authorList>
    </citation>
    <scope>NUCLEOTIDE SEQUENCE [LARGE SCALE GENOMIC DNA]</scope>
    <source>
        <strain evidence="1 2">OD-Hann</strain>
    </source>
</reference>
<keyword evidence="2" id="KW-1185">Reference proteome</keyword>
<dbReference type="PANTHER" id="PTHR21824:SF3">
    <property type="entry name" value="DUF5683 DOMAIN-CONTAINING PROTEIN"/>
    <property type="match status" value="1"/>
</dbReference>
<dbReference type="EMBL" id="KN589022">
    <property type="protein sequence ID" value="KHJ81496.1"/>
    <property type="molecule type" value="Genomic_DNA"/>
</dbReference>